<name>A0A0F7U9Z6_NEOCL</name>
<organism evidence="4">
    <name type="scientific">Neospora caninum (strain Liverpool)</name>
    <dbReference type="NCBI Taxonomy" id="572307"/>
    <lineage>
        <taxon>Eukaryota</taxon>
        <taxon>Sar</taxon>
        <taxon>Alveolata</taxon>
        <taxon>Apicomplexa</taxon>
        <taxon>Conoidasida</taxon>
        <taxon>Coccidia</taxon>
        <taxon>Eucoccidiorida</taxon>
        <taxon>Eimeriorina</taxon>
        <taxon>Sarcocystidae</taxon>
        <taxon>Neospora</taxon>
    </lineage>
</organism>
<feature type="compositionally biased region" description="Low complexity" evidence="1">
    <location>
        <begin position="695"/>
        <end position="706"/>
    </location>
</feature>
<dbReference type="Gene3D" id="3.10.180.10">
    <property type="entry name" value="2,3-Dihydroxybiphenyl 1,2-Dioxygenase, domain 1"/>
    <property type="match status" value="1"/>
</dbReference>
<feature type="transmembrane region" description="Helical" evidence="2">
    <location>
        <begin position="31"/>
        <end position="48"/>
    </location>
</feature>
<keyword evidence="2" id="KW-0812">Transmembrane</keyword>
<feature type="region of interest" description="Disordered" evidence="1">
    <location>
        <begin position="334"/>
        <end position="414"/>
    </location>
</feature>
<feature type="compositionally biased region" description="Basic and acidic residues" evidence="1">
    <location>
        <begin position="725"/>
        <end position="734"/>
    </location>
</feature>
<dbReference type="PROSITE" id="PS51819">
    <property type="entry name" value="VOC"/>
    <property type="match status" value="1"/>
</dbReference>
<dbReference type="InterPro" id="IPR037523">
    <property type="entry name" value="VOC_core"/>
</dbReference>
<keyword evidence="2" id="KW-0472">Membrane</keyword>
<sequence length="1082" mass="118516">MEEHRTAKRRAPGQGCSEPFAGFQSRVGPRLCFFLFFVGVLSLVLSASCKGEVSSLSSVSTCDGLVLSRRLHCSKRLRPAHVSVSGAVRLGPQPQRRESDRLRSFLSRFPTSSAVPGSAAEEERTLSRARPVGRRHPLLFVPSSGRSSLAVASRNLALNFQAAGSARGGGCFFGSQQRRVELHSPTSRDTKLLHFSAPPRCPHSPLQLLRRTRNKSALAGSGTPSPSGQERREDHVPQDGSGDCASGVSGSSPASGTPFWEDPNRRESRRLLHFRLRVRNLETMLRFYTEVLGMHVLGYGFTPAVQSATESSRASGAAPDQAASPRSTAVQEVQGNGVAVSQKNQDSTDALAPQRPPQLGAERTTSTWADAGPDDSTWRLDSAGFAAFGTAEEEPRTASRTSASGRRRDPSNRETVEELIARHRRETSLHPPHISIAKQEGGKGATTAAALRRAAEEAENVGPKTIVLLGYPTAGAVSDLDTLKIELVYVPQVAELLERLDAGVQTEDETEAKKFLHVLKQHMMGLSKDLPTINRAREFERRRNRHDRGFHGFLGITVGLPSLAAITHEAVEARGGRLFQIPARRKIVPSMIPDEHARKDIWVRCAYLLDPEGNGVELFEAGNESSVGLDPAAVMQEHQNLRSWEAYMHDQERDVRIQEVKRQIVLLKERIAKQGEHSAPAQTLDRRDDAHAHSRATAAASQTSDTENNAKEDARTPDEAQANKAPEEPEKGVDSLDAGEAEALRKALNIKPIGTPKTPREQLEILEDALEDMEAQEAARPRQPCVQLPTSSGPFLQKVRAYTSRILFADQFYCNQMRMKAVRYKSHLFERLYPWSRFAGVSKTFGCPEAFAAAAKAAAASPAAQQAEEAGIEELASMEKFAQGGDNMSLPAEWESESSTEPAEAARKVYVTEAAERQTPQLELIYAFDEDLIRIHPCFGYLAVGVGDVPRAVATFQANAPKRKTKNALNDDEDEEDEDGDATETKEARCSPGAGSSCETATTQTSPEHECASTPQAEEIAEAIRGKLKEAGFSLDHAMVEDRDGYPILLMSMERAQQYYADLHRSLRQHRAALTESTDRHE</sequence>
<feature type="compositionally biased region" description="Polar residues" evidence="1">
    <location>
        <begin position="997"/>
        <end position="1006"/>
    </location>
</feature>
<feature type="region of interest" description="Disordered" evidence="1">
    <location>
        <begin position="673"/>
        <end position="735"/>
    </location>
</feature>
<proteinExistence type="predicted"/>
<dbReference type="InterPro" id="IPR029068">
    <property type="entry name" value="Glyas_Bleomycin-R_OHBP_Dase"/>
</dbReference>
<feature type="domain" description="VOC" evidence="3">
    <location>
        <begin position="270"/>
        <end position="383"/>
    </location>
</feature>
<evidence type="ECO:0000313" key="4">
    <source>
        <dbReference type="EMBL" id="CEL65831.1"/>
    </source>
</evidence>
<feature type="region of interest" description="Disordered" evidence="1">
    <location>
        <begin position="182"/>
        <end position="263"/>
    </location>
</feature>
<dbReference type="EMBL" id="LN714480">
    <property type="protein sequence ID" value="CEL65831.1"/>
    <property type="molecule type" value="Genomic_DNA"/>
</dbReference>
<feature type="compositionally biased region" description="Polar residues" evidence="1">
    <location>
        <begin position="334"/>
        <end position="348"/>
    </location>
</feature>
<evidence type="ECO:0000256" key="1">
    <source>
        <dbReference type="SAM" id="MobiDB-lite"/>
    </source>
</evidence>
<feature type="region of interest" description="Disordered" evidence="1">
    <location>
        <begin position="963"/>
        <end position="1015"/>
    </location>
</feature>
<reference evidence="4" key="1">
    <citation type="journal article" date="2015" name="PLoS ONE">
        <title>Comprehensive Evaluation of Toxoplasma gondii VEG and Neospora caninum LIV Genomes with Tachyzoite Stage Transcriptome and Proteome Defines Novel Transcript Features.</title>
        <authorList>
            <person name="Ramaprasad A."/>
            <person name="Mourier T."/>
            <person name="Naeem R."/>
            <person name="Malas T.B."/>
            <person name="Moussa E."/>
            <person name="Panigrahi A."/>
            <person name="Vermont S.J."/>
            <person name="Otto T.D."/>
            <person name="Wastling J."/>
            <person name="Pain A."/>
        </authorList>
    </citation>
    <scope>NUCLEOTIDE SEQUENCE</scope>
    <source>
        <strain evidence="4">Liverpool</strain>
    </source>
</reference>
<accession>A0A0F7U9Z6</accession>
<evidence type="ECO:0000256" key="2">
    <source>
        <dbReference type="SAM" id="Phobius"/>
    </source>
</evidence>
<feature type="compositionally biased region" description="Basic and acidic residues" evidence="1">
    <location>
        <begin position="708"/>
        <end position="718"/>
    </location>
</feature>
<evidence type="ECO:0000259" key="3">
    <source>
        <dbReference type="PROSITE" id="PS51819"/>
    </source>
</evidence>
<feature type="compositionally biased region" description="Acidic residues" evidence="1">
    <location>
        <begin position="970"/>
        <end position="982"/>
    </location>
</feature>
<dbReference type="AlphaFoldDB" id="A0A0F7U9Z6"/>
<dbReference type="Pfam" id="PF00903">
    <property type="entry name" value="Glyoxalase"/>
    <property type="match status" value="1"/>
</dbReference>
<feature type="compositionally biased region" description="Low complexity" evidence="1">
    <location>
        <begin position="245"/>
        <end position="256"/>
    </location>
</feature>
<keyword evidence="2" id="KW-1133">Transmembrane helix</keyword>
<dbReference type="InterPro" id="IPR004360">
    <property type="entry name" value="Glyas_Fos-R_dOase_dom"/>
</dbReference>
<gene>
    <name evidence="4" type="ORF">BN1204_016630</name>
</gene>
<dbReference type="SUPFAM" id="SSF54593">
    <property type="entry name" value="Glyoxalase/Bleomycin resistance protein/Dihydroxybiphenyl dioxygenase"/>
    <property type="match status" value="1"/>
</dbReference>
<feature type="compositionally biased region" description="Basic and acidic residues" evidence="1">
    <location>
        <begin position="182"/>
        <end position="192"/>
    </location>
</feature>
<protein>
    <submittedName>
        <fullName evidence="4">Glyoxalase, putative</fullName>
    </submittedName>
</protein>